<feature type="region of interest" description="Disordered" evidence="1">
    <location>
        <begin position="270"/>
        <end position="302"/>
    </location>
</feature>
<reference evidence="4" key="1">
    <citation type="submission" date="2023-01" db="EMBL/GenBank/DDBJ databases">
        <title>The chitinases involved in constricting ring structure development in the nematode-trapping fungus Drechslerella dactyloides.</title>
        <authorList>
            <person name="Wang R."/>
            <person name="Zhang L."/>
            <person name="Tang P."/>
            <person name="Li S."/>
            <person name="Liang L."/>
        </authorList>
    </citation>
    <scope>NUCLEOTIDE SEQUENCE</scope>
    <source>
        <strain evidence="4">YMF1.00031</strain>
    </source>
</reference>
<keyword evidence="3" id="KW-0732">Signal</keyword>
<evidence type="ECO:0000313" key="4">
    <source>
        <dbReference type="EMBL" id="KAJ6262513.1"/>
    </source>
</evidence>
<organism evidence="4 5">
    <name type="scientific">Drechslerella dactyloides</name>
    <name type="common">Nematode-trapping fungus</name>
    <name type="synonym">Arthrobotrys dactyloides</name>
    <dbReference type="NCBI Taxonomy" id="74499"/>
    <lineage>
        <taxon>Eukaryota</taxon>
        <taxon>Fungi</taxon>
        <taxon>Dikarya</taxon>
        <taxon>Ascomycota</taxon>
        <taxon>Pezizomycotina</taxon>
        <taxon>Orbiliomycetes</taxon>
        <taxon>Orbiliales</taxon>
        <taxon>Orbiliaceae</taxon>
        <taxon>Drechslerella</taxon>
    </lineage>
</organism>
<proteinExistence type="predicted"/>
<protein>
    <submittedName>
        <fullName evidence="4">Uncharacterized protein</fullName>
    </submittedName>
</protein>
<feature type="transmembrane region" description="Helical" evidence="2">
    <location>
        <begin position="241"/>
        <end position="265"/>
    </location>
</feature>
<feature type="signal peptide" evidence="3">
    <location>
        <begin position="1"/>
        <end position="26"/>
    </location>
</feature>
<accession>A0AAD6J138</accession>
<sequence length="480" mass="53263">MAVTFRYTVLPMTLYTLLLCLSMVMATDLVAYANISSAYASELLPGDLGSVRLETEHEYNISSMSMICTLFDDFETTQLLEVPSDKVALKSTARTAMIDVVSPRPRSSRYYFTIIRDIHDKWSFLIFNTVAKTLKAGAWVSQLLYGIKHTIADTIYHLSYRLLRLDNATQMMENTLSRRLFDALHMNFTDILGDMIRKDIPARLTSLESLVAGFLDTARNSTQALIQLPEINMGRTPTGSLIQWDIILVFAVGAIFGIVLTPMILCTKTSTRTSHPRRPRPRARASSGSSREAPKSGPIWPTTTVGPIGAYSNFDEYAQQAGYHYQFTTSQADIFSNINHNELAGPYTVDSTPAAASVTEPAFDPSYLLSPTSYQSAVETNQQPDDAEVSAEPDSQESYSLREDTGPFTHDSISHARGSDAASSKSPSVHGGNIAATPLEEEAEHTRRASEYETTPQSPVRSENSRARKKKERRRKAKNQ</sequence>
<comment type="caution">
    <text evidence="4">The sequence shown here is derived from an EMBL/GenBank/DDBJ whole genome shotgun (WGS) entry which is preliminary data.</text>
</comment>
<keyword evidence="5" id="KW-1185">Reference proteome</keyword>
<feature type="region of interest" description="Disordered" evidence="1">
    <location>
        <begin position="376"/>
        <end position="480"/>
    </location>
</feature>
<keyword evidence="2" id="KW-1133">Transmembrane helix</keyword>
<evidence type="ECO:0000256" key="1">
    <source>
        <dbReference type="SAM" id="MobiDB-lite"/>
    </source>
</evidence>
<name>A0AAD6J138_DREDA</name>
<dbReference type="AlphaFoldDB" id="A0AAD6J138"/>
<keyword evidence="2" id="KW-0812">Transmembrane</keyword>
<keyword evidence="2" id="KW-0472">Membrane</keyword>
<evidence type="ECO:0000313" key="5">
    <source>
        <dbReference type="Proteomes" id="UP001221413"/>
    </source>
</evidence>
<feature type="compositionally biased region" description="Basic residues" evidence="1">
    <location>
        <begin position="274"/>
        <end position="283"/>
    </location>
</feature>
<dbReference type="EMBL" id="JAQGDS010000003">
    <property type="protein sequence ID" value="KAJ6262513.1"/>
    <property type="molecule type" value="Genomic_DNA"/>
</dbReference>
<evidence type="ECO:0000256" key="3">
    <source>
        <dbReference type="SAM" id="SignalP"/>
    </source>
</evidence>
<gene>
    <name evidence="4" type="ORF">Dda_3323</name>
</gene>
<feature type="compositionally biased region" description="Basic residues" evidence="1">
    <location>
        <begin position="467"/>
        <end position="480"/>
    </location>
</feature>
<dbReference type="Proteomes" id="UP001221413">
    <property type="component" value="Unassembled WGS sequence"/>
</dbReference>
<feature type="compositionally biased region" description="Acidic residues" evidence="1">
    <location>
        <begin position="385"/>
        <end position="395"/>
    </location>
</feature>
<feature type="chain" id="PRO_5042075496" evidence="3">
    <location>
        <begin position="27"/>
        <end position="480"/>
    </location>
</feature>
<evidence type="ECO:0000256" key="2">
    <source>
        <dbReference type="SAM" id="Phobius"/>
    </source>
</evidence>